<reference evidence="1 2" key="1">
    <citation type="submission" date="2024-05" db="EMBL/GenBank/DDBJ databases">
        <title>Genome sequencing and assembly of Indian major carp, Cirrhinus mrigala (Hamilton, 1822).</title>
        <authorList>
            <person name="Mohindra V."/>
            <person name="Chowdhury L.M."/>
            <person name="Lal K."/>
            <person name="Jena J.K."/>
        </authorList>
    </citation>
    <scope>NUCLEOTIDE SEQUENCE [LARGE SCALE GENOMIC DNA]</scope>
    <source>
        <strain evidence="1">CM1030</strain>
        <tissue evidence="1">Blood</tissue>
    </source>
</reference>
<comment type="caution">
    <text evidence="1">The sequence shown here is derived from an EMBL/GenBank/DDBJ whole genome shotgun (WGS) entry which is preliminary data.</text>
</comment>
<accession>A0ABD0NE51</accession>
<gene>
    <name evidence="1" type="ORF">M9458_046674</name>
</gene>
<sequence>MAMSMNAEETEIVKHKAEAKGEKGLLNLPAEETVFYVGFYPSTFTVSNAKPVSMEHNVKNTLEWALLT</sequence>
<proteinExistence type="predicted"/>
<evidence type="ECO:0000313" key="2">
    <source>
        <dbReference type="Proteomes" id="UP001529510"/>
    </source>
</evidence>
<organism evidence="1 2">
    <name type="scientific">Cirrhinus mrigala</name>
    <name type="common">Mrigala</name>
    <dbReference type="NCBI Taxonomy" id="683832"/>
    <lineage>
        <taxon>Eukaryota</taxon>
        <taxon>Metazoa</taxon>
        <taxon>Chordata</taxon>
        <taxon>Craniata</taxon>
        <taxon>Vertebrata</taxon>
        <taxon>Euteleostomi</taxon>
        <taxon>Actinopterygii</taxon>
        <taxon>Neopterygii</taxon>
        <taxon>Teleostei</taxon>
        <taxon>Ostariophysi</taxon>
        <taxon>Cypriniformes</taxon>
        <taxon>Cyprinidae</taxon>
        <taxon>Labeoninae</taxon>
        <taxon>Labeonini</taxon>
        <taxon>Cirrhinus</taxon>
    </lineage>
</organism>
<dbReference type="AlphaFoldDB" id="A0ABD0NE51"/>
<protein>
    <submittedName>
        <fullName evidence="1">Uncharacterized protein</fullName>
    </submittedName>
</protein>
<name>A0ABD0NE51_CIRMR</name>
<dbReference type="EMBL" id="JAMKFB020000023">
    <property type="protein sequence ID" value="KAL0158598.1"/>
    <property type="molecule type" value="Genomic_DNA"/>
</dbReference>
<evidence type="ECO:0000313" key="1">
    <source>
        <dbReference type="EMBL" id="KAL0158598.1"/>
    </source>
</evidence>
<keyword evidence="2" id="KW-1185">Reference proteome</keyword>
<dbReference type="Proteomes" id="UP001529510">
    <property type="component" value="Unassembled WGS sequence"/>
</dbReference>